<dbReference type="Pfam" id="PF00440">
    <property type="entry name" value="TetR_N"/>
    <property type="match status" value="1"/>
</dbReference>
<organism evidence="8 9">
    <name type="scientific">Mycobacterium senriense</name>
    <dbReference type="NCBI Taxonomy" id="2775496"/>
    <lineage>
        <taxon>Bacteria</taxon>
        <taxon>Bacillati</taxon>
        <taxon>Actinomycetota</taxon>
        <taxon>Actinomycetes</taxon>
        <taxon>Mycobacteriales</taxon>
        <taxon>Mycobacteriaceae</taxon>
        <taxon>Mycobacterium</taxon>
        <taxon>Mycobacterium avium complex (MAC)</taxon>
    </lineage>
</organism>
<dbReference type="EMBL" id="AP024828">
    <property type="protein sequence ID" value="BCZ21579.1"/>
    <property type="molecule type" value="Genomic_DNA"/>
</dbReference>
<dbReference type="PRINTS" id="PR00400">
    <property type="entry name" value="TETREPRESSOR"/>
</dbReference>
<dbReference type="InterPro" id="IPR004111">
    <property type="entry name" value="Repressor_TetR_C"/>
</dbReference>
<dbReference type="PRINTS" id="PR00455">
    <property type="entry name" value="HTHTETR"/>
</dbReference>
<sequence>MSATVGDVSDSDRSQSRSRGRPALPVDRILTTAVELVDERGSEALSMRSLAQRLESGTATLYRHFSNRSQLVSQVIDHILGEVDLDADELAALPWQDACTLFAQHMFDALSRHGNIAPLLIEYTPTGPNALANRERCLAILLDNGIPPAVAARAYATLARYVLGFAIQLSGAETDGGERDAELSAAFHRLDPSRFPATVTVADDLPVPLADEFAFGLRLIVAGLERLRN</sequence>
<dbReference type="InterPro" id="IPR009057">
    <property type="entry name" value="Homeodomain-like_sf"/>
</dbReference>
<evidence type="ECO:0000259" key="7">
    <source>
        <dbReference type="PROSITE" id="PS50977"/>
    </source>
</evidence>
<evidence type="ECO:0000256" key="4">
    <source>
        <dbReference type="ARBA" id="ARBA00023163"/>
    </source>
</evidence>
<keyword evidence="2" id="KW-0805">Transcription regulation</keyword>
<reference evidence="8 9" key="2">
    <citation type="submission" date="2021-07" db="EMBL/GenBank/DDBJ databases">
        <authorList>
            <person name="Matsumoto Y."/>
            <person name="Motooka D."/>
            <person name="Nakamura S."/>
        </authorList>
    </citation>
    <scope>NUCLEOTIDE SEQUENCE [LARGE SCALE GENOMIC DNA]</scope>
    <source>
        <strain evidence="8 9">TY59</strain>
    </source>
</reference>
<evidence type="ECO:0000256" key="5">
    <source>
        <dbReference type="PROSITE-ProRule" id="PRU00335"/>
    </source>
</evidence>
<keyword evidence="9" id="KW-1185">Reference proteome</keyword>
<proteinExistence type="predicted"/>
<dbReference type="InterPro" id="IPR001647">
    <property type="entry name" value="HTH_TetR"/>
</dbReference>
<dbReference type="SUPFAM" id="SSF46689">
    <property type="entry name" value="Homeodomain-like"/>
    <property type="match status" value="1"/>
</dbReference>
<dbReference type="SUPFAM" id="SSF48498">
    <property type="entry name" value="Tetracyclin repressor-like, C-terminal domain"/>
    <property type="match status" value="1"/>
</dbReference>
<name>A0ABN6IHY9_9MYCO</name>
<gene>
    <name evidence="8" type="ORF">MTY59_14340</name>
</gene>
<dbReference type="Gene3D" id="1.10.357.10">
    <property type="entry name" value="Tetracycline Repressor, domain 2"/>
    <property type="match status" value="1"/>
</dbReference>
<evidence type="ECO:0000313" key="9">
    <source>
        <dbReference type="Proteomes" id="UP000826012"/>
    </source>
</evidence>
<keyword evidence="3 5" id="KW-0238">DNA-binding</keyword>
<dbReference type="PROSITE" id="PS50977">
    <property type="entry name" value="HTH_TETR_2"/>
    <property type="match status" value="1"/>
</dbReference>
<dbReference type="InterPro" id="IPR050109">
    <property type="entry name" value="HTH-type_TetR-like_transc_reg"/>
</dbReference>
<evidence type="ECO:0000256" key="3">
    <source>
        <dbReference type="ARBA" id="ARBA00023125"/>
    </source>
</evidence>
<reference evidence="8 9" key="1">
    <citation type="submission" date="2021-07" db="EMBL/GenBank/DDBJ databases">
        <title>Complete genome sequence of nontuberculous Mycobacterium sp. TY59.</title>
        <authorList>
            <person name="Fukushima K."/>
        </authorList>
    </citation>
    <scope>NUCLEOTIDE SEQUENCE [LARGE SCALE GENOMIC DNA]</scope>
    <source>
        <strain evidence="8 9">TY59</strain>
    </source>
</reference>
<keyword evidence="4" id="KW-0804">Transcription</keyword>
<evidence type="ECO:0000313" key="8">
    <source>
        <dbReference type="EMBL" id="BCZ21579.1"/>
    </source>
</evidence>
<evidence type="ECO:0000256" key="2">
    <source>
        <dbReference type="ARBA" id="ARBA00023015"/>
    </source>
</evidence>
<dbReference type="Pfam" id="PF02909">
    <property type="entry name" value="TetR_C_1"/>
    <property type="match status" value="1"/>
</dbReference>
<feature type="domain" description="HTH tetR-type" evidence="7">
    <location>
        <begin position="23"/>
        <end position="83"/>
    </location>
</feature>
<protein>
    <submittedName>
        <fullName evidence="8">Transcriptional regulator, TetR family protein</fullName>
    </submittedName>
</protein>
<evidence type="ECO:0000256" key="1">
    <source>
        <dbReference type="ARBA" id="ARBA00022491"/>
    </source>
</evidence>
<feature type="DNA-binding region" description="H-T-H motif" evidence="5">
    <location>
        <begin position="46"/>
        <end position="65"/>
    </location>
</feature>
<accession>A0ABN6IHY9</accession>
<dbReference type="InterPro" id="IPR036271">
    <property type="entry name" value="Tet_transcr_reg_TetR-rel_C_sf"/>
</dbReference>
<evidence type="ECO:0000256" key="6">
    <source>
        <dbReference type="SAM" id="MobiDB-lite"/>
    </source>
</evidence>
<keyword evidence="1" id="KW-0678">Repressor</keyword>
<feature type="region of interest" description="Disordered" evidence="6">
    <location>
        <begin position="1"/>
        <end position="22"/>
    </location>
</feature>
<dbReference type="Proteomes" id="UP000826012">
    <property type="component" value="Chromosome"/>
</dbReference>
<dbReference type="PANTHER" id="PTHR30055:SF151">
    <property type="entry name" value="TRANSCRIPTIONAL REGULATORY PROTEIN"/>
    <property type="match status" value="1"/>
</dbReference>
<dbReference type="InterPro" id="IPR003012">
    <property type="entry name" value="Tet_transcr_reg_TetR"/>
</dbReference>
<dbReference type="PANTHER" id="PTHR30055">
    <property type="entry name" value="HTH-TYPE TRANSCRIPTIONAL REGULATOR RUTR"/>
    <property type="match status" value="1"/>
</dbReference>